<gene>
    <name evidence="2" type="ORF">PDIGIT_LOCUS10909</name>
</gene>
<dbReference type="CDD" id="cd09917">
    <property type="entry name" value="F-box_SF"/>
    <property type="match status" value="1"/>
</dbReference>
<dbReference type="SUPFAM" id="SSF52047">
    <property type="entry name" value="RNI-like"/>
    <property type="match status" value="1"/>
</dbReference>
<protein>
    <recommendedName>
        <fullName evidence="1">F-box domain-containing protein</fullName>
    </recommendedName>
</protein>
<proteinExistence type="predicted"/>
<feature type="domain" description="F-box" evidence="1">
    <location>
        <begin position="9"/>
        <end position="47"/>
    </location>
</feature>
<dbReference type="Proteomes" id="UP001152607">
    <property type="component" value="Unassembled WGS sequence"/>
</dbReference>
<evidence type="ECO:0000313" key="3">
    <source>
        <dbReference type="Proteomes" id="UP001152607"/>
    </source>
</evidence>
<dbReference type="AlphaFoldDB" id="A0A9W4ULB9"/>
<evidence type="ECO:0000259" key="1">
    <source>
        <dbReference type="Pfam" id="PF12937"/>
    </source>
</evidence>
<dbReference type="InterPro" id="IPR036047">
    <property type="entry name" value="F-box-like_dom_sf"/>
</dbReference>
<dbReference type="Gene3D" id="3.80.10.10">
    <property type="entry name" value="Ribonuclease Inhibitor"/>
    <property type="match status" value="1"/>
</dbReference>
<keyword evidence="3" id="KW-1185">Reference proteome</keyword>
<evidence type="ECO:0000313" key="2">
    <source>
        <dbReference type="EMBL" id="CAI6337794.1"/>
    </source>
</evidence>
<name>A0A9W4ULB9_9PLEO</name>
<reference evidence="2" key="1">
    <citation type="submission" date="2023-01" db="EMBL/GenBank/DDBJ databases">
        <authorList>
            <person name="Van Ghelder C."/>
            <person name="Rancurel C."/>
        </authorList>
    </citation>
    <scope>NUCLEOTIDE SEQUENCE</scope>
    <source>
        <strain evidence="2">CNCM I-4278</strain>
    </source>
</reference>
<dbReference type="SUPFAM" id="SSF81383">
    <property type="entry name" value="F-box domain"/>
    <property type="match status" value="1"/>
</dbReference>
<sequence length="419" mass="47576">MDTPTYANYLPDELLLEILSYVPRDVEHQHVLATFCAVNRQWYDVGVATLYEAPHLTGWRYSLFVRTVCPSIIPRIKKSQLAGLVKVLNLSTIVHQGTKSTTARLLGRTKPSLETFIAPQASFAINCWASLSKCTRLHTLDLSLVSEAISYQSLSQTLKQLTELKRLSLPRCSTNYDDDGIYEKRLVWPPRLEHLALSGSVNGKFLWEMMRQPDTFPPTLYSMSILHCPSLDYSGIKPLLENLAATLTTVTLRDLPAVKQGRFNGILDWLPRLENLTIATDYIDCDFGNRPPEFTFVDWIHAKSLESLTLLSSGNSSADPDLAFSIPDLYELIDTRYLGRLRYLTIAKSLGWENFGEGAELEALGELLVDELDKENWTHRRWHYAGLGRVKQGMGYREWIAKTGIGRRLRARLVVLDNR</sequence>
<organism evidence="2 3">
    <name type="scientific">Periconia digitata</name>
    <dbReference type="NCBI Taxonomy" id="1303443"/>
    <lineage>
        <taxon>Eukaryota</taxon>
        <taxon>Fungi</taxon>
        <taxon>Dikarya</taxon>
        <taxon>Ascomycota</taxon>
        <taxon>Pezizomycotina</taxon>
        <taxon>Dothideomycetes</taxon>
        <taxon>Pleosporomycetidae</taxon>
        <taxon>Pleosporales</taxon>
        <taxon>Massarineae</taxon>
        <taxon>Periconiaceae</taxon>
        <taxon>Periconia</taxon>
    </lineage>
</organism>
<dbReference type="OrthoDB" id="2125396at2759"/>
<accession>A0A9W4ULB9</accession>
<dbReference type="Pfam" id="PF12937">
    <property type="entry name" value="F-box-like"/>
    <property type="match status" value="1"/>
</dbReference>
<dbReference type="EMBL" id="CAOQHR010000007">
    <property type="protein sequence ID" value="CAI6337794.1"/>
    <property type="molecule type" value="Genomic_DNA"/>
</dbReference>
<comment type="caution">
    <text evidence="2">The sequence shown here is derived from an EMBL/GenBank/DDBJ whole genome shotgun (WGS) entry which is preliminary data.</text>
</comment>
<dbReference type="InterPro" id="IPR001810">
    <property type="entry name" value="F-box_dom"/>
</dbReference>
<dbReference type="InterPro" id="IPR032675">
    <property type="entry name" value="LRR_dom_sf"/>
</dbReference>